<name>A0A2S8BSE3_9MYCO</name>
<comment type="caution">
    <text evidence="1">The sequence shown here is derived from an EMBL/GenBank/DDBJ whole genome shotgun (WGS) entry which is preliminary data.</text>
</comment>
<proteinExistence type="predicted"/>
<dbReference type="AlphaFoldDB" id="A0A2S8BSE3"/>
<evidence type="ECO:0000313" key="1">
    <source>
        <dbReference type="EMBL" id="PQM49598.1"/>
    </source>
</evidence>
<evidence type="ECO:0000313" key="2">
    <source>
        <dbReference type="Proteomes" id="UP000238296"/>
    </source>
</evidence>
<evidence type="ECO:0008006" key="3">
    <source>
        <dbReference type="Google" id="ProtNLM"/>
    </source>
</evidence>
<organism evidence="1 2">
    <name type="scientific">Mycobacterium talmoniae</name>
    <dbReference type="NCBI Taxonomy" id="1858794"/>
    <lineage>
        <taxon>Bacteria</taxon>
        <taxon>Bacillati</taxon>
        <taxon>Actinomycetota</taxon>
        <taxon>Actinomycetes</taxon>
        <taxon>Mycobacteriales</taxon>
        <taxon>Mycobacteriaceae</taxon>
        <taxon>Mycobacterium</taxon>
    </lineage>
</organism>
<protein>
    <recommendedName>
        <fullName evidence="3">TIGR03086 family protein</fullName>
    </recommendedName>
</protein>
<sequence length="79" mass="8353">MAAAILSLEFLVHAWDYATATGRDVPVAESVADYVLGLAYKIITPQGRATVGFDPPVDVDDGAPALDRLIAFTGRHPDA</sequence>
<dbReference type="EMBL" id="PPEA01000032">
    <property type="protein sequence ID" value="PQM49598.1"/>
    <property type="molecule type" value="Genomic_DNA"/>
</dbReference>
<reference evidence="1 2" key="1">
    <citation type="journal article" date="2017" name="Int. J. Syst. Evol. Microbiol.">
        <title>Mycobacterium talmoniae sp. nov., a slowly growing mycobacterium isolated from human respiratory samples.</title>
        <authorList>
            <person name="Davidson R.M."/>
            <person name="DeGroote M.A."/>
            <person name="Marola J.L."/>
            <person name="Buss S."/>
            <person name="Jones V."/>
            <person name="McNeil M.R."/>
            <person name="Freifeld A.G."/>
            <person name="Elaine Epperson L."/>
            <person name="Hasan N.A."/>
            <person name="Jackson M."/>
            <person name="Iwen P.C."/>
            <person name="Salfinger M."/>
            <person name="Strong M."/>
        </authorList>
    </citation>
    <scope>NUCLEOTIDE SEQUENCE [LARGE SCALE GENOMIC DNA]</scope>
    <source>
        <strain evidence="1 2">ATCC BAA-2683</strain>
    </source>
</reference>
<dbReference type="Proteomes" id="UP000238296">
    <property type="component" value="Unassembled WGS sequence"/>
</dbReference>
<accession>A0A2S8BSE3</accession>
<gene>
    <name evidence="1" type="ORF">C1Y40_00164</name>
</gene>